<feature type="transmembrane region" description="Helical" evidence="7">
    <location>
        <begin position="128"/>
        <end position="147"/>
    </location>
</feature>
<protein>
    <submittedName>
        <fullName evidence="9">DedA family protein</fullName>
    </submittedName>
</protein>
<evidence type="ECO:0000256" key="4">
    <source>
        <dbReference type="ARBA" id="ARBA00022692"/>
    </source>
</evidence>
<evidence type="ECO:0000256" key="5">
    <source>
        <dbReference type="ARBA" id="ARBA00022989"/>
    </source>
</evidence>
<evidence type="ECO:0000313" key="10">
    <source>
        <dbReference type="Proteomes" id="UP000266301"/>
    </source>
</evidence>
<evidence type="ECO:0000256" key="6">
    <source>
        <dbReference type="ARBA" id="ARBA00023136"/>
    </source>
</evidence>
<dbReference type="RefSeq" id="WP_119974096.1">
    <property type="nucleotide sequence ID" value="NZ_CP032416.1"/>
</dbReference>
<feature type="transmembrane region" description="Helical" evidence="7">
    <location>
        <begin position="188"/>
        <end position="206"/>
    </location>
</feature>
<keyword evidence="10" id="KW-1185">Reference proteome</keyword>
<evidence type="ECO:0000256" key="1">
    <source>
        <dbReference type="ARBA" id="ARBA00004651"/>
    </source>
</evidence>
<dbReference type="KEGG" id="cfer:D4Z93_12915"/>
<dbReference type="Proteomes" id="UP000266301">
    <property type="component" value="Chromosome"/>
</dbReference>
<evidence type="ECO:0000313" key="9">
    <source>
        <dbReference type="EMBL" id="AYD41347.1"/>
    </source>
</evidence>
<dbReference type="InterPro" id="IPR032816">
    <property type="entry name" value="VTT_dom"/>
</dbReference>
<keyword evidence="5 7" id="KW-1133">Transmembrane helix</keyword>
<dbReference type="EMBL" id="CP032416">
    <property type="protein sequence ID" value="AYD41347.1"/>
    <property type="molecule type" value="Genomic_DNA"/>
</dbReference>
<keyword evidence="4 7" id="KW-0812">Transmembrane</keyword>
<dbReference type="GO" id="GO:0005886">
    <property type="term" value="C:plasma membrane"/>
    <property type="evidence" value="ECO:0007669"/>
    <property type="project" value="UniProtKB-SubCell"/>
</dbReference>
<evidence type="ECO:0000256" key="7">
    <source>
        <dbReference type="RuleBase" id="RU367016"/>
    </source>
</evidence>
<dbReference type="OrthoDB" id="9813426at2"/>
<comment type="subcellular location">
    <subcellularLocation>
        <location evidence="1 7">Cell membrane</location>
        <topology evidence="1 7">Multi-pass membrane protein</topology>
    </subcellularLocation>
</comment>
<evidence type="ECO:0000259" key="8">
    <source>
        <dbReference type="Pfam" id="PF09335"/>
    </source>
</evidence>
<accession>A0A386H6H2</accession>
<sequence length="220" mass="25031">MRFIETLISMLLHLDKYLNVIVQNYGIWTYGIIFLIIFCETGLVVTPFLPGDSILFAVGALASIGLLKIFPLFVIFYLAAVLGDTVNYHIGHRIGNSIFQKENIKYINKEYLRKAHDFYKKHGSMTIVLGRFIPIIRTFVPFVAGIGEMSYLRFIIYNMVGGFLWVTLFLGGGYFFGGLPLVKQHFSYIVIAIVIISIIPAVVTVIKEKRNKDDITNMEF</sequence>
<dbReference type="PANTHER" id="PTHR30353:SF0">
    <property type="entry name" value="TRANSMEMBRANE PROTEIN"/>
    <property type="match status" value="1"/>
</dbReference>
<feature type="transmembrane region" description="Helical" evidence="7">
    <location>
        <begin position="27"/>
        <end position="49"/>
    </location>
</feature>
<dbReference type="AlphaFoldDB" id="A0A386H6H2"/>
<dbReference type="InterPro" id="IPR032818">
    <property type="entry name" value="DedA-like"/>
</dbReference>
<name>A0A386H6H2_9CLOT</name>
<feature type="transmembrane region" description="Helical" evidence="7">
    <location>
        <begin position="56"/>
        <end position="79"/>
    </location>
</feature>
<gene>
    <name evidence="9" type="ORF">D4Z93_12915</name>
</gene>
<dbReference type="NCBIfam" id="NF008102">
    <property type="entry name" value="PRK10847.1"/>
    <property type="match status" value="1"/>
</dbReference>
<reference evidence="9 10" key="1">
    <citation type="journal article" date="2019" name="Int. J. Syst. Evol. Microbiol.">
        <title>Clostridium fermenticellae sp. nov., isolated from the mud in a fermentation cellar for the production of the Chinese liquor, baijiu.</title>
        <authorList>
            <person name="Xu P.X."/>
            <person name="Chai L.J."/>
            <person name="Qiu T."/>
            <person name="Zhang X.J."/>
            <person name="Lu Z.M."/>
            <person name="Xiao C."/>
            <person name="Wang S.T."/>
            <person name="Shen C.H."/>
            <person name="Shi J.S."/>
            <person name="Xu Z.H."/>
        </authorList>
    </citation>
    <scope>NUCLEOTIDE SEQUENCE [LARGE SCALE GENOMIC DNA]</scope>
    <source>
        <strain evidence="9 10">JN500901</strain>
    </source>
</reference>
<dbReference type="InterPro" id="IPR058127">
    <property type="entry name" value="DedA"/>
</dbReference>
<evidence type="ECO:0000256" key="3">
    <source>
        <dbReference type="ARBA" id="ARBA00022475"/>
    </source>
</evidence>
<evidence type="ECO:0000256" key="2">
    <source>
        <dbReference type="ARBA" id="ARBA00010792"/>
    </source>
</evidence>
<comment type="similarity">
    <text evidence="2 7">Belongs to the DedA family.</text>
</comment>
<proteinExistence type="inferred from homology"/>
<organism evidence="9 10">
    <name type="scientific">Clostridium fermenticellae</name>
    <dbReference type="NCBI Taxonomy" id="2068654"/>
    <lineage>
        <taxon>Bacteria</taxon>
        <taxon>Bacillati</taxon>
        <taxon>Bacillota</taxon>
        <taxon>Clostridia</taxon>
        <taxon>Eubacteriales</taxon>
        <taxon>Clostridiaceae</taxon>
        <taxon>Clostridium</taxon>
    </lineage>
</organism>
<dbReference type="PANTHER" id="PTHR30353">
    <property type="entry name" value="INNER MEMBRANE PROTEIN DEDA-RELATED"/>
    <property type="match status" value="1"/>
</dbReference>
<dbReference type="Pfam" id="PF09335">
    <property type="entry name" value="VTT_dom"/>
    <property type="match status" value="1"/>
</dbReference>
<keyword evidence="6 7" id="KW-0472">Membrane</keyword>
<feature type="domain" description="VTT" evidence="8">
    <location>
        <begin position="49"/>
        <end position="174"/>
    </location>
</feature>
<keyword evidence="3 7" id="KW-1003">Cell membrane</keyword>
<feature type="transmembrane region" description="Helical" evidence="7">
    <location>
        <begin position="154"/>
        <end position="176"/>
    </location>
</feature>